<dbReference type="AlphaFoldDB" id="A0A1D8AEZ2"/>
<evidence type="ECO:0000313" key="4">
    <source>
        <dbReference type="Proteomes" id="UP000094626"/>
    </source>
</evidence>
<dbReference type="EMBL" id="CP017077">
    <property type="protein sequence ID" value="AOR80621.1"/>
    <property type="molecule type" value="Genomic_DNA"/>
</dbReference>
<geneLocation type="plasmid" evidence="2 4">
    <name>pSA2</name>
</geneLocation>
<proteinExistence type="predicted"/>
<dbReference type="KEGG" id="nre:BES08_27675"/>
<name>A0A1D8AEZ2_9SPHN</name>
<feature type="region of interest" description="Disordered" evidence="1">
    <location>
        <begin position="68"/>
        <end position="90"/>
    </location>
</feature>
<gene>
    <name evidence="2" type="ORF">BES08_27675</name>
    <name evidence="3" type="ORF">BES08_29245</name>
</gene>
<evidence type="ECO:0000313" key="3">
    <source>
        <dbReference type="EMBL" id="AOR80881.1"/>
    </source>
</evidence>
<evidence type="ECO:0000313" key="2">
    <source>
        <dbReference type="EMBL" id="AOR80621.1"/>
    </source>
</evidence>
<protein>
    <submittedName>
        <fullName evidence="2">Uncharacterized protein</fullName>
    </submittedName>
</protein>
<reference evidence="2" key="1">
    <citation type="submission" date="2016-08" db="EMBL/GenBank/DDBJ databases">
        <authorList>
            <person name="Seilhamer J.J."/>
        </authorList>
    </citation>
    <scope>NUCLEOTIDE SEQUENCE [LARGE SCALE GENOMIC DNA]</scope>
    <source>
        <strain evidence="2">SA1</strain>
        <plasmid evidence="2">pSA2</plasmid>
    </source>
</reference>
<dbReference type="EMBL" id="CP017077">
    <property type="protein sequence ID" value="AOR80881.1"/>
    <property type="molecule type" value="Genomic_DNA"/>
</dbReference>
<keyword evidence="2" id="KW-0614">Plasmid</keyword>
<keyword evidence="4" id="KW-1185">Reference proteome</keyword>
<reference evidence="4" key="2">
    <citation type="journal article" date="2017" name="J. Biotechnol.">
        <title>Complete genome sequence of Novosphingobium resinovorum SA1, a versatile xenobiotic-degrading bacterium capable of utilizing sulfanilic acid.</title>
        <authorList>
            <person name="Hegedus B."/>
            <person name="Kos P.B."/>
            <person name="Balint B."/>
            <person name="Maroti G."/>
            <person name="Gan H.M."/>
            <person name="Perei K."/>
            <person name="Rakhely G."/>
        </authorList>
    </citation>
    <scope>NUCLEOTIDE SEQUENCE [LARGE SCALE GENOMIC DNA]</scope>
    <source>
        <strain evidence="4">SA1</strain>
    </source>
</reference>
<accession>A0A1D8AEZ2</accession>
<sequence>MTGPIADDALIALAQHRFNQADRADATHEDCRQLRGIFPAVLQRLREKVEITRDLVCIEGNDLSDAARLAPPANTEPKQDDQLQLSLTHF</sequence>
<dbReference type="OrthoDB" id="7510296at2"/>
<evidence type="ECO:0000256" key="1">
    <source>
        <dbReference type="SAM" id="MobiDB-lite"/>
    </source>
</evidence>
<dbReference type="Proteomes" id="UP000094626">
    <property type="component" value="Plasmid pSA2"/>
</dbReference>
<dbReference type="KEGG" id="nre:BES08_29245"/>
<organism evidence="2 4">
    <name type="scientific">Novosphingobium resinovorum</name>
    <dbReference type="NCBI Taxonomy" id="158500"/>
    <lineage>
        <taxon>Bacteria</taxon>
        <taxon>Pseudomonadati</taxon>
        <taxon>Pseudomonadota</taxon>
        <taxon>Alphaproteobacteria</taxon>
        <taxon>Sphingomonadales</taxon>
        <taxon>Sphingomonadaceae</taxon>
        <taxon>Novosphingobium</taxon>
    </lineage>
</organism>